<dbReference type="Proteomes" id="UP000603234">
    <property type="component" value="Unassembled WGS sequence"/>
</dbReference>
<dbReference type="SUPFAM" id="SSF141571">
    <property type="entry name" value="Pentapeptide repeat-like"/>
    <property type="match status" value="1"/>
</dbReference>
<organism evidence="1 2">
    <name type="scientific">Acetobacterium fimetarium</name>
    <dbReference type="NCBI Taxonomy" id="52691"/>
    <lineage>
        <taxon>Bacteria</taxon>
        <taxon>Bacillati</taxon>
        <taxon>Bacillota</taxon>
        <taxon>Clostridia</taxon>
        <taxon>Eubacteriales</taxon>
        <taxon>Eubacteriaceae</taxon>
        <taxon>Acetobacterium</taxon>
    </lineage>
</organism>
<name>A0ABR6WYC5_9FIRM</name>
<sequence length="273" mass="30412">MMKNNNSYADLEAALRIDCEKCSGLCCVALYCMKTDGFPENKEAGVPCRHLRPDFRCSIHALLEKKKMKGCLAYDCFGAGQKVTQIYGNENWQTHPDKASEIFQTFMIVRKLYQMAWYLLEAWSVVADEHFSAAIAALLAENLQITAGAPAAMRLADIADYQTRVNQVLKKSSAQLVAKSSGQTNRKDFLGKNFKKTNLDGQDFSMALLIAANLTGCSLRRSNFLGADLRDANIKDTDLREAVFLTQMQINAAQGNGKTQLPPRLLRPSNWPD</sequence>
<gene>
    <name evidence="1" type="ORF">GH808_14175</name>
</gene>
<dbReference type="PANTHER" id="PTHR47200">
    <property type="entry name" value="THYLAKOID LUMENAL 15 KDA PROTEIN 1, CHLOROPLASTIC"/>
    <property type="match status" value="1"/>
</dbReference>
<dbReference type="Pfam" id="PF00805">
    <property type="entry name" value="Pentapeptide"/>
    <property type="match status" value="1"/>
</dbReference>
<reference evidence="1 2" key="1">
    <citation type="journal article" date="2020" name="mSystems">
        <title>Defining Genomic and Predicted Metabolic Features of the Acetobacterium Genus.</title>
        <authorList>
            <person name="Ross D.E."/>
            <person name="Marshall C.W."/>
            <person name="Gulliver D."/>
            <person name="May H.D."/>
            <person name="Norman R.S."/>
        </authorList>
    </citation>
    <scope>NUCLEOTIDE SEQUENCE [LARGE SCALE GENOMIC DNA]</scope>
    <source>
        <strain evidence="1 2">DSM 8238</strain>
    </source>
</reference>
<protein>
    <submittedName>
        <fullName evidence="1">Pentapeptide repeat-containing protein</fullName>
    </submittedName>
</protein>
<dbReference type="RefSeq" id="WP_186843447.1">
    <property type="nucleotide sequence ID" value="NZ_WJBC01000035.1"/>
</dbReference>
<keyword evidence="2" id="KW-1185">Reference proteome</keyword>
<comment type="caution">
    <text evidence="1">The sequence shown here is derived from an EMBL/GenBank/DDBJ whole genome shotgun (WGS) entry which is preliminary data.</text>
</comment>
<proteinExistence type="predicted"/>
<dbReference type="InterPro" id="IPR001646">
    <property type="entry name" value="5peptide_repeat"/>
</dbReference>
<dbReference type="EMBL" id="WJBC01000035">
    <property type="protein sequence ID" value="MBC3805560.1"/>
    <property type="molecule type" value="Genomic_DNA"/>
</dbReference>
<accession>A0ABR6WYC5</accession>
<dbReference type="PANTHER" id="PTHR47200:SF2">
    <property type="entry name" value="THYLAKOID LUMENAL 15 KDA PROTEIN 1, CHLOROPLASTIC"/>
    <property type="match status" value="1"/>
</dbReference>
<dbReference type="InterPro" id="IPR044213">
    <property type="entry name" value="At2g44920-like"/>
</dbReference>
<evidence type="ECO:0000313" key="2">
    <source>
        <dbReference type="Proteomes" id="UP000603234"/>
    </source>
</evidence>
<evidence type="ECO:0000313" key="1">
    <source>
        <dbReference type="EMBL" id="MBC3805560.1"/>
    </source>
</evidence>
<dbReference type="Gene3D" id="2.160.20.80">
    <property type="entry name" value="E3 ubiquitin-protein ligase SopA"/>
    <property type="match status" value="1"/>
</dbReference>